<gene>
    <name evidence="3 4 5" type="primary">LOC105170123</name>
</gene>
<feature type="region of interest" description="Disordered" evidence="1">
    <location>
        <begin position="26"/>
        <end position="109"/>
    </location>
</feature>
<dbReference type="RefSeq" id="XP_011089047.1">
    <property type="nucleotide sequence ID" value="XM_011090745.2"/>
</dbReference>
<dbReference type="PANTHER" id="PTHR34660:SF21">
    <property type="entry name" value="MYB-LIKE PROTEIN X ISOFORM X2"/>
    <property type="match status" value="1"/>
</dbReference>
<dbReference type="OrthoDB" id="1913135at2759"/>
<dbReference type="KEGG" id="sind:105170123"/>
<dbReference type="RefSeq" id="XP_011089051.1">
    <property type="nucleotide sequence ID" value="XM_011090749.2"/>
</dbReference>
<sequence>MSRCFPFPPPGYERKIGSDVVNLIVEEKHKEKKHKDKKDKDKKERSERKEKERSEGKHKEDKDRKEKKHRDKKEKKKDKQKSSEEKKSVGSLEIQNGEKLGPDTKPINGVQDHKILVELGKRVRNEGGATDNQMVQKITLTGQRKANLPWKMEENGDGMSAEANDDIKDKREHSRMDNGQSLKLDARGLGNGLVGNISGENQIKVKVGSCQVDTVEKKKDGKEKNKHSNSVGKEDGHKNEDRDKNRKSKDKKRKKEKKKEKEKVKDMGKGTTKLGHGSSLDLQEKKPSGVLKERPVSHGELAEQKEPVLNGFIHGNGVRPHNMSRPALSSHQVSSNGSGFHPPQNTVNLAVEKGAVIMNHKVNSKVLSSPAVIQNVRNREPGQTANNSRAENGRATVANHVAGNGLSSSHISGIGTKMELCQTDRNLAKVEQFVDNHSADEKLPSSHPRGRATMANHVVSNGLISSDVAGIGRKMEPCQTNRNVAKVEQFANNDSAAESFHSSHPVVENGRKIAGPKIDKAVDSQRAYAVHKMDEKEFRKNGTLECKDLVSSRPSSASVKDKEKIAASMKPPHPDLKYLSQVLTIPKVEWSQFDDQDWLFGCKDSKAKRPKLSSQIDWTKQVWAEAIQVESADVTFMPYVIPY</sequence>
<organism evidence="2 4">
    <name type="scientific">Sesamum indicum</name>
    <name type="common">Oriental sesame</name>
    <name type="synonym">Sesamum orientale</name>
    <dbReference type="NCBI Taxonomy" id="4182"/>
    <lineage>
        <taxon>Eukaryota</taxon>
        <taxon>Viridiplantae</taxon>
        <taxon>Streptophyta</taxon>
        <taxon>Embryophyta</taxon>
        <taxon>Tracheophyta</taxon>
        <taxon>Spermatophyta</taxon>
        <taxon>Magnoliopsida</taxon>
        <taxon>eudicotyledons</taxon>
        <taxon>Gunneridae</taxon>
        <taxon>Pentapetalae</taxon>
        <taxon>asterids</taxon>
        <taxon>lamiids</taxon>
        <taxon>Lamiales</taxon>
        <taxon>Pedaliaceae</taxon>
        <taxon>Sesamum</taxon>
    </lineage>
</organism>
<protein>
    <submittedName>
        <fullName evidence="3 4">Uncharacterized protein LOC105170123</fullName>
    </submittedName>
</protein>
<dbReference type="RefSeq" id="XP_011089048.1">
    <property type="nucleotide sequence ID" value="XM_011090746.2"/>
</dbReference>
<feature type="region of interest" description="Disordered" evidence="1">
    <location>
        <begin position="146"/>
        <end position="295"/>
    </location>
</feature>
<evidence type="ECO:0000313" key="2">
    <source>
        <dbReference type="Proteomes" id="UP000504604"/>
    </source>
</evidence>
<keyword evidence="2" id="KW-1185">Reference proteome</keyword>
<reference evidence="3 4" key="1">
    <citation type="submission" date="2025-04" db="UniProtKB">
        <authorList>
            <consortium name="RefSeq"/>
        </authorList>
    </citation>
    <scope>IDENTIFICATION</scope>
</reference>
<feature type="compositionally biased region" description="Basic residues" evidence="1">
    <location>
        <begin position="65"/>
        <end position="79"/>
    </location>
</feature>
<evidence type="ECO:0000256" key="1">
    <source>
        <dbReference type="SAM" id="MobiDB-lite"/>
    </source>
</evidence>
<feature type="compositionally biased region" description="Basic residues" evidence="1">
    <location>
        <begin position="245"/>
        <end position="258"/>
    </location>
</feature>
<feature type="compositionally biased region" description="Basic and acidic residues" evidence="1">
    <location>
        <begin position="282"/>
        <end position="295"/>
    </location>
</feature>
<evidence type="ECO:0000313" key="4">
    <source>
        <dbReference type="RefSeq" id="XP_011089048.1"/>
    </source>
</evidence>
<name>A0A6I9TT97_SESIN</name>
<feature type="compositionally biased region" description="Basic and acidic residues" evidence="1">
    <location>
        <begin position="165"/>
        <end position="176"/>
    </location>
</feature>
<dbReference type="GeneID" id="105170123"/>
<dbReference type="PANTHER" id="PTHR34660">
    <property type="entry name" value="MYB-LIKE PROTEIN X"/>
    <property type="match status" value="1"/>
</dbReference>
<feature type="compositionally biased region" description="Basic and acidic residues" evidence="1">
    <location>
        <begin position="259"/>
        <end position="268"/>
    </location>
</feature>
<accession>A0A6I9TT97</accession>
<evidence type="ECO:0000313" key="5">
    <source>
        <dbReference type="RefSeq" id="XP_011089051.1"/>
    </source>
</evidence>
<dbReference type="Proteomes" id="UP000504604">
    <property type="component" value="Linkage group LG9"/>
</dbReference>
<feature type="compositionally biased region" description="Basic and acidic residues" evidence="1">
    <location>
        <begin position="214"/>
        <end position="223"/>
    </location>
</feature>
<feature type="compositionally biased region" description="Basic and acidic residues" evidence="1">
    <location>
        <begin position="38"/>
        <end position="64"/>
    </location>
</feature>
<feature type="compositionally biased region" description="Basic and acidic residues" evidence="1">
    <location>
        <begin position="232"/>
        <end position="244"/>
    </location>
</feature>
<evidence type="ECO:0000313" key="3">
    <source>
        <dbReference type="RefSeq" id="XP_011089047.1"/>
    </source>
</evidence>
<proteinExistence type="predicted"/>
<dbReference type="AlphaFoldDB" id="A0A6I9TT97"/>